<name>W1JAK6_9GAMM</name>
<evidence type="ECO:0000313" key="3">
    <source>
        <dbReference type="Proteomes" id="UP000019197"/>
    </source>
</evidence>
<accession>W1JAK6</accession>
<feature type="domain" description="HNH" evidence="1">
    <location>
        <begin position="2"/>
        <end position="47"/>
    </location>
</feature>
<dbReference type="Proteomes" id="UP000019197">
    <property type="component" value="Unassembled WGS sequence"/>
</dbReference>
<proteinExistence type="predicted"/>
<dbReference type="InterPro" id="IPR002711">
    <property type="entry name" value="HNH"/>
</dbReference>
<evidence type="ECO:0000259" key="1">
    <source>
        <dbReference type="Pfam" id="PF01844"/>
    </source>
</evidence>
<gene>
    <name evidence="2" type="ORF">XCR1_830008</name>
</gene>
<dbReference type="GO" id="GO:0003676">
    <property type="term" value="F:nucleic acid binding"/>
    <property type="evidence" value="ECO:0007669"/>
    <property type="project" value="InterPro"/>
</dbReference>
<comment type="caution">
    <text evidence="2">The sequence shown here is derived from an EMBL/GenBank/DDBJ whole genome shotgun (WGS) entry which is preliminary data.</text>
</comment>
<dbReference type="GO" id="GO:0004519">
    <property type="term" value="F:endonuclease activity"/>
    <property type="evidence" value="ECO:0007669"/>
    <property type="project" value="InterPro"/>
</dbReference>
<evidence type="ECO:0000313" key="2">
    <source>
        <dbReference type="EMBL" id="CDL87033.1"/>
    </source>
</evidence>
<sequence length="110" mass="12189">MICLKASTYTPATIMDHIIPIQGEADVLFWSELNHPSLCQPCHNRKTVQTDLITKAKRKQGIYQEREAEGASHAAGFRSKQKSLITLASPRSVLLLTSKSPSPPYKCGHD</sequence>
<organism evidence="2 3">
    <name type="scientific">Xenorhabdus cabanillasii JM26</name>
    <dbReference type="NCBI Taxonomy" id="1427517"/>
    <lineage>
        <taxon>Bacteria</taxon>
        <taxon>Pseudomonadati</taxon>
        <taxon>Pseudomonadota</taxon>
        <taxon>Gammaproteobacteria</taxon>
        <taxon>Enterobacterales</taxon>
        <taxon>Morganellaceae</taxon>
        <taxon>Xenorhabdus</taxon>
    </lineage>
</organism>
<protein>
    <recommendedName>
        <fullName evidence="1">HNH domain-containing protein</fullName>
    </recommendedName>
</protein>
<dbReference type="Pfam" id="PF01844">
    <property type="entry name" value="HNH"/>
    <property type="match status" value="1"/>
</dbReference>
<dbReference type="AlphaFoldDB" id="W1JAK6"/>
<dbReference type="InterPro" id="IPR003615">
    <property type="entry name" value="HNH_nuc"/>
</dbReference>
<dbReference type="CDD" id="cd00085">
    <property type="entry name" value="HNHc"/>
    <property type="match status" value="1"/>
</dbReference>
<reference evidence="2 3" key="1">
    <citation type="submission" date="2013-11" db="EMBL/GenBank/DDBJ databases">
        <title>Draft genome sequence and annotation of the entomopathogenic bacterium, Xenorhabdus cabanillasi strain JM26.</title>
        <authorList>
            <person name="Gualtieri M."/>
            <person name="Ogier J.C."/>
            <person name="Pages S."/>
            <person name="Givaudan A."/>
            <person name="Gaudriault S."/>
        </authorList>
    </citation>
    <scope>NUCLEOTIDE SEQUENCE [LARGE SCALE GENOMIC DNA]</scope>
    <source>
        <strain evidence="2 3">JM26</strain>
    </source>
</reference>
<dbReference type="RefSeq" id="WP_370700758.1">
    <property type="nucleotide sequence ID" value="NZ_CAWLVK010000479.1"/>
</dbReference>
<dbReference type="EMBL" id="CBXE010000479">
    <property type="protein sequence ID" value="CDL87033.1"/>
    <property type="molecule type" value="Genomic_DNA"/>
</dbReference>
<dbReference type="GO" id="GO:0008270">
    <property type="term" value="F:zinc ion binding"/>
    <property type="evidence" value="ECO:0007669"/>
    <property type="project" value="InterPro"/>
</dbReference>